<dbReference type="Proteomes" id="UP000250166">
    <property type="component" value="Unassembled WGS sequence"/>
</dbReference>
<evidence type="ECO:0000313" key="3">
    <source>
        <dbReference type="EMBL" id="SQB98716.1"/>
    </source>
</evidence>
<comment type="function">
    <text evidence="1">Involved in the assembly process of the P-ring formation. It may associate with FlgF on the rod constituting a structure essential for the P-ring assembly or may act as a modulator protein for the P-ring assembly.</text>
</comment>
<gene>
    <name evidence="3" type="primary">flgA</name>
    <name evidence="3" type="ORF">NCTC13102_01181</name>
</gene>
<dbReference type="RefSeq" id="WP_023949524.1">
    <property type="nucleotide sequence ID" value="NZ_UAWL01000006.1"/>
</dbReference>
<dbReference type="GO" id="GO:0044780">
    <property type="term" value="P:bacterial-type flagellum assembly"/>
    <property type="evidence" value="ECO:0007669"/>
    <property type="project" value="InterPro"/>
</dbReference>
<dbReference type="PANTHER" id="PTHR36307">
    <property type="entry name" value="FLAGELLA BASAL BODY P-RING FORMATION PROTEIN FLGA"/>
    <property type="match status" value="1"/>
</dbReference>
<dbReference type="AlphaFoldDB" id="A0A2X3BHD8"/>
<dbReference type="Gene3D" id="2.30.30.760">
    <property type="match status" value="1"/>
</dbReference>
<organism evidence="3 4">
    <name type="scientific">Helicobacter fennelliae</name>
    <dbReference type="NCBI Taxonomy" id="215"/>
    <lineage>
        <taxon>Bacteria</taxon>
        <taxon>Pseudomonadati</taxon>
        <taxon>Campylobacterota</taxon>
        <taxon>Epsilonproteobacteria</taxon>
        <taxon>Campylobacterales</taxon>
        <taxon>Helicobacteraceae</taxon>
        <taxon>Helicobacter</taxon>
    </lineage>
</organism>
<dbReference type="InterPro" id="IPR017585">
    <property type="entry name" value="SAF_FlgA"/>
</dbReference>
<proteinExistence type="inferred from homology"/>
<name>A0A2X3BHD8_9HELI</name>
<keyword evidence="1" id="KW-1005">Bacterial flagellum biogenesis</keyword>
<dbReference type="Pfam" id="PF13144">
    <property type="entry name" value="ChapFlgA"/>
    <property type="match status" value="1"/>
</dbReference>
<dbReference type="InterPro" id="IPR039246">
    <property type="entry name" value="Flagellar_FlgA"/>
</dbReference>
<evidence type="ECO:0000313" key="4">
    <source>
        <dbReference type="Proteomes" id="UP000250166"/>
    </source>
</evidence>
<keyword evidence="3" id="KW-0969">Cilium</keyword>
<dbReference type="NCBIfam" id="TIGR03170">
    <property type="entry name" value="flgA_cterm"/>
    <property type="match status" value="1"/>
</dbReference>
<feature type="chain" id="PRO_5015797160" description="Flagella basal body P-ring formation protein FlgA" evidence="1">
    <location>
        <begin position="20"/>
        <end position="227"/>
    </location>
</feature>
<feature type="domain" description="Flagella basal body P-ring formation protein FlgA SAF" evidence="2">
    <location>
        <begin position="105"/>
        <end position="226"/>
    </location>
</feature>
<evidence type="ECO:0000259" key="2">
    <source>
        <dbReference type="Pfam" id="PF13144"/>
    </source>
</evidence>
<dbReference type="EMBL" id="UAWL01000006">
    <property type="protein sequence ID" value="SQB98716.1"/>
    <property type="molecule type" value="Genomic_DNA"/>
</dbReference>
<dbReference type="GO" id="GO:0042597">
    <property type="term" value="C:periplasmic space"/>
    <property type="evidence" value="ECO:0007669"/>
    <property type="project" value="UniProtKB-SubCell"/>
</dbReference>
<keyword evidence="3" id="KW-0966">Cell projection</keyword>
<comment type="similarity">
    <text evidence="1">Belongs to the FlgA family.</text>
</comment>
<keyword evidence="3" id="KW-0282">Flagellum</keyword>
<sequence>MRYFILCVMAVLAFGNAFENSAFEKQCKDFIIKSYQEQYKDLHFTYSALSLSPTLHIDITDAKILNLEIQKGALQRNSGNLIALIQKNNTQISYPIAYTINASIEVLRATMLIKSNQNITAANAKIQTIPIENLKGIPLAPKYLNQISAKSIISAHTIIFVSKTQSKILIKKGEMFAGVLWQDSIQVQTDLQALENGAQGQIIKALNPHSKKTLRVRVIGEQKAEIL</sequence>
<feature type="signal peptide" evidence="1">
    <location>
        <begin position="1"/>
        <end position="19"/>
    </location>
</feature>
<accession>A0A2X3BHD8</accession>
<keyword evidence="1" id="KW-0732">Signal</keyword>
<reference evidence="3 4" key="1">
    <citation type="submission" date="2018-06" db="EMBL/GenBank/DDBJ databases">
        <authorList>
            <consortium name="Pathogen Informatics"/>
            <person name="Doyle S."/>
        </authorList>
    </citation>
    <scope>NUCLEOTIDE SEQUENCE [LARGE SCALE GENOMIC DNA]</scope>
    <source>
        <strain evidence="3 4">NCTC13102</strain>
    </source>
</reference>
<keyword evidence="1" id="KW-0574">Periplasm</keyword>
<evidence type="ECO:0000256" key="1">
    <source>
        <dbReference type="RuleBase" id="RU362063"/>
    </source>
</evidence>
<protein>
    <recommendedName>
        <fullName evidence="1">Flagella basal body P-ring formation protein FlgA</fullName>
    </recommendedName>
</protein>
<comment type="subcellular location">
    <subcellularLocation>
        <location evidence="1">Periplasm</location>
    </subcellularLocation>
</comment>
<dbReference type="PANTHER" id="PTHR36307:SF1">
    <property type="entry name" value="FLAGELLA BASAL BODY P-RING FORMATION PROTEIN FLGA"/>
    <property type="match status" value="1"/>
</dbReference>